<dbReference type="Proteomes" id="UP000183760">
    <property type="component" value="Unassembled WGS sequence"/>
</dbReference>
<evidence type="ECO:0000256" key="3">
    <source>
        <dbReference type="SAM" id="Phobius"/>
    </source>
</evidence>
<accession>A0A511T1I0</accession>
<evidence type="ECO:0000256" key="1">
    <source>
        <dbReference type="PROSITE-ProRule" id="PRU00339"/>
    </source>
</evidence>
<feature type="compositionally biased region" description="Basic and acidic residues" evidence="2">
    <location>
        <begin position="73"/>
        <end position="85"/>
    </location>
</feature>
<name>A0A511T1I0_MYXFU</name>
<dbReference type="RefSeq" id="WP_074956566.1">
    <property type="nucleotide sequence ID" value="NZ_BJXR01000027.1"/>
</dbReference>
<proteinExistence type="predicted"/>
<dbReference type="Gene3D" id="1.25.40.10">
    <property type="entry name" value="Tetratricopeptide repeat domain"/>
    <property type="match status" value="1"/>
</dbReference>
<feature type="signal peptide" evidence="4">
    <location>
        <begin position="1"/>
        <end position="24"/>
    </location>
</feature>
<feature type="transmembrane region" description="Helical" evidence="3">
    <location>
        <begin position="560"/>
        <end position="578"/>
    </location>
</feature>
<dbReference type="EMBL" id="BJXR01000027">
    <property type="protein sequence ID" value="GEN08010.1"/>
    <property type="molecule type" value="Genomic_DNA"/>
</dbReference>
<dbReference type="InterPro" id="IPR011990">
    <property type="entry name" value="TPR-like_helical_dom_sf"/>
</dbReference>
<feature type="transmembrane region" description="Helical" evidence="3">
    <location>
        <begin position="697"/>
        <end position="716"/>
    </location>
</feature>
<feature type="transmembrane region" description="Helical" evidence="3">
    <location>
        <begin position="290"/>
        <end position="311"/>
    </location>
</feature>
<dbReference type="AlphaFoldDB" id="A0A511T1I0"/>
<dbReference type="PROSITE" id="PS50005">
    <property type="entry name" value="TPR"/>
    <property type="match status" value="1"/>
</dbReference>
<dbReference type="SUPFAM" id="SSF48452">
    <property type="entry name" value="TPR-like"/>
    <property type="match status" value="1"/>
</dbReference>
<evidence type="ECO:0000256" key="4">
    <source>
        <dbReference type="SAM" id="SignalP"/>
    </source>
</evidence>
<feature type="compositionally biased region" description="Acidic residues" evidence="2">
    <location>
        <begin position="43"/>
        <end position="72"/>
    </location>
</feature>
<feature type="transmembrane region" description="Helical" evidence="3">
    <location>
        <begin position="248"/>
        <end position="269"/>
    </location>
</feature>
<dbReference type="OrthoDB" id="5495317at2"/>
<dbReference type="EMBL" id="FOIB01000006">
    <property type="protein sequence ID" value="SEU23635.1"/>
    <property type="molecule type" value="Genomic_DNA"/>
</dbReference>
<feature type="region of interest" description="Disordered" evidence="2">
    <location>
        <begin position="32"/>
        <end position="102"/>
    </location>
</feature>
<keyword evidence="4" id="KW-0732">Signal</keyword>
<reference evidence="6 7" key="1">
    <citation type="submission" date="2016-10" db="EMBL/GenBank/DDBJ databases">
        <authorList>
            <person name="Varghese N."/>
            <person name="Submissions S."/>
        </authorList>
    </citation>
    <scope>NUCLEOTIDE SEQUENCE [LARGE SCALE GENOMIC DNA]</scope>
    <source>
        <strain evidence="6 7">DSM 16525</strain>
    </source>
</reference>
<sequence>MIRFLLPSLLLSGLLLLSPASALAQLEAPTRLQEVDPGPLEPDLQDESYDASGPEDDTPVEDGELEVDDEQDSASRRPGRGEKVKAPPTRAATPTPPVVEPAPPPVIVPRPVLSPVLTPRVSDEEVLAVWDRWRQARATNDVGTAEKAQQELVTLKQELLAADLEPISVGFLRESDVRRRAGDMGGAVRLARLAVELSPRLPLAHFELAELYAQEDFTAVGRVLGELRAAFLAIALDPRYRGPALADLGSLLLLAWSATAVLFVALLFLRRVRYALHDFHHLLPRAVARWQSALLGVLLLGLPLTLPWGLVPRLLVLLAVVAAYLTNRERVVSAVLVAGLGLTPLAAGQLTRVTAFAGTPAEDVYLLERGGLSAEGAVARVKARHESRAATFAELNALGHYESRRGLLEDARTHFKAASAVRSGDARLLTRFGNALVGLGDVDGAAQLYVQASQADPRMAAPHYNLAQLHRRRAKTLPDSEVGKELDRAATATASAQALDGELLRREPPPDDRLLLNLLTLAPTVPASEWLSLADGSEAGRRVEAQLSRWVLPGVAPGPVSWLLPAGVAGLLVLWGLAARRLKAAKVCERCGRPVCTRCDPELGVGSTQCGQCVNVFSRRGLVPQQLRQRKADEVQRHQAWVGRVAYAVGTLLSGAGHVFSGSTVRGALYAFLFLFALAASLLYRGLVRAPYADAPLYLKLVPAVLLLVGIHLMSLRGLVRLRRGEE</sequence>
<evidence type="ECO:0000313" key="8">
    <source>
        <dbReference type="Proteomes" id="UP000321514"/>
    </source>
</evidence>
<evidence type="ECO:0000256" key="2">
    <source>
        <dbReference type="SAM" id="MobiDB-lite"/>
    </source>
</evidence>
<feature type="transmembrane region" description="Helical" evidence="3">
    <location>
        <begin position="667"/>
        <end position="685"/>
    </location>
</feature>
<evidence type="ECO:0000313" key="6">
    <source>
        <dbReference type="EMBL" id="SEU23635.1"/>
    </source>
</evidence>
<evidence type="ECO:0000313" key="5">
    <source>
        <dbReference type="EMBL" id="GEN08010.1"/>
    </source>
</evidence>
<evidence type="ECO:0000313" key="7">
    <source>
        <dbReference type="Proteomes" id="UP000183760"/>
    </source>
</evidence>
<comment type="caution">
    <text evidence="5">The sequence shown here is derived from an EMBL/GenBank/DDBJ whole genome shotgun (WGS) entry which is preliminary data.</text>
</comment>
<keyword evidence="7" id="KW-1185">Reference proteome</keyword>
<dbReference type="InterPro" id="IPR019734">
    <property type="entry name" value="TPR_rpt"/>
</dbReference>
<organism evidence="5 8">
    <name type="scientific">Myxococcus fulvus</name>
    <dbReference type="NCBI Taxonomy" id="33"/>
    <lineage>
        <taxon>Bacteria</taxon>
        <taxon>Pseudomonadati</taxon>
        <taxon>Myxococcota</taxon>
        <taxon>Myxococcia</taxon>
        <taxon>Myxococcales</taxon>
        <taxon>Cystobacterineae</taxon>
        <taxon>Myxococcaceae</taxon>
        <taxon>Myxococcus</taxon>
    </lineage>
</organism>
<dbReference type="Proteomes" id="UP000321514">
    <property type="component" value="Unassembled WGS sequence"/>
</dbReference>
<feature type="chain" id="PRO_5022981929" evidence="4">
    <location>
        <begin position="25"/>
        <end position="727"/>
    </location>
</feature>
<protein>
    <submittedName>
        <fullName evidence="5">Uncharacterized protein</fullName>
    </submittedName>
</protein>
<feature type="repeat" description="TPR" evidence="1">
    <location>
        <begin position="426"/>
        <end position="459"/>
    </location>
</feature>
<keyword evidence="1" id="KW-0802">TPR repeat</keyword>
<keyword evidence="3" id="KW-0812">Transmembrane</keyword>
<dbReference type="STRING" id="1334629.MFUL124B02_28535"/>
<gene>
    <name evidence="5" type="ORF">MFU01_30470</name>
    <name evidence="6" type="ORF">SAMN05443572_106568</name>
</gene>
<keyword evidence="3" id="KW-0472">Membrane</keyword>
<keyword evidence="3" id="KW-1133">Transmembrane helix</keyword>
<reference evidence="5 8" key="2">
    <citation type="submission" date="2019-07" db="EMBL/GenBank/DDBJ databases">
        <title>Whole genome shotgun sequence of Myxococcus fulvus NBRC 100333.</title>
        <authorList>
            <person name="Hosoyama A."/>
            <person name="Uohara A."/>
            <person name="Ohji S."/>
            <person name="Ichikawa N."/>
        </authorList>
    </citation>
    <scope>NUCLEOTIDE SEQUENCE [LARGE SCALE GENOMIC DNA]</scope>
    <source>
        <strain evidence="5 8">NBRC 100333</strain>
    </source>
</reference>